<dbReference type="GO" id="GO:0005829">
    <property type="term" value="C:cytosol"/>
    <property type="evidence" value="ECO:0007669"/>
    <property type="project" value="TreeGrafter"/>
</dbReference>
<dbReference type="PANTHER" id="PTHR11406">
    <property type="entry name" value="PHOSPHOGLYCERATE KINASE"/>
    <property type="match status" value="1"/>
</dbReference>
<comment type="subunit">
    <text evidence="4">Monomer.</text>
</comment>
<evidence type="ECO:0000256" key="7">
    <source>
        <dbReference type="ARBA" id="ARBA00022490"/>
    </source>
</evidence>
<feature type="binding site" evidence="13">
    <location>
        <position position="35"/>
    </location>
    <ligand>
        <name>(2R)-3-phosphoglycerate</name>
        <dbReference type="ChEBI" id="CHEBI:58272"/>
    </ligand>
</feature>
<dbReference type="Pfam" id="PF00162">
    <property type="entry name" value="PGK"/>
    <property type="match status" value="1"/>
</dbReference>
<keyword evidence="10 15" id="KW-0418">Kinase</keyword>
<keyword evidence="7" id="KW-0963">Cytoplasm</keyword>
<feature type="binding site" evidence="14">
    <location>
        <position position="201"/>
    </location>
    <ligand>
        <name>ATP</name>
        <dbReference type="ChEBI" id="CHEBI:30616"/>
    </ligand>
</feature>
<dbReference type="GO" id="GO:0006094">
    <property type="term" value="P:gluconeogenesis"/>
    <property type="evidence" value="ECO:0007669"/>
    <property type="project" value="TreeGrafter"/>
</dbReference>
<keyword evidence="11 14" id="KW-0067">ATP-binding</keyword>
<dbReference type="InterPro" id="IPR001576">
    <property type="entry name" value="Phosphoglycerate_kinase"/>
</dbReference>
<keyword evidence="9" id="KW-0547">Nucleotide-binding</keyword>
<sequence>MKSLDDVVMRERVVFLRADFNVPLDENKKVADDTRIRATLPTIERILNSGAYLLIASHLGRPKGKAKPEFSLRPVCDHLSSLLGREVTFVGDCVGDERQKALERAKPGDCFLLENVRFHEGETKNDPEFARALADGVDVYVNDAFAVSHRAHASVHGIVKYVKECAAGYQLQKELEYYHKALVDPKRPVVFIVGGAKVSTKIGVLENLTDRCDKMLIGGAMANTFLKAMGKSVGASMVEDDFLEGARSFLDKAEKAGLEVILPVDGRGVETGGNVVKEIKLEEITPNFEIYDIGSGTVEAFKRAIADAATIIWNGPVGMFEKEDFAMGTFEVARIVADSRGLKVAGGGDTVSALRKSGTYDRFDYVSTGGGAF</sequence>
<keyword evidence="12" id="KW-0324">Glycolysis</keyword>
<evidence type="ECO:0000256" key="2">
    <source>
        <dbReference type="ARBA" id="ARBA00004838"/>
    </source>
</evidence>
<dbReference type="InterPro" id="IPR036043">
    <property type="entry name" value="Phosphoglycerate_kinase_sf"/>
</dbReference>
<dbReference type="GO" id="GO:0005524">
    <property type="term" value="F:ATP binding"/>
    <property type="evidence" value="ECO:0007669"/>
    <property type="project" value="UniProtKB-KW"/>
</dbReference>
<name>A0A7C1ALH1_9BACT</name>
<accession>A0A7C1ALH1</accession>
<feature type="binding site" evidence="13">
    <location>
        <begin position="58"/>
        <end position="61"/>
    </location>
    <ligand>
        <name>substrate</name>
    </ligand>
</feature>
<dbReference type="GO" id="GO:0043531">
    <property type="term" value="F:ADP binding"/>
    <property type="evidence" value="ECO:0007669"/>
    <property type="project" value="TreeGrafter"/>
</dbReference>
<feature type="non-terminal residue" evidence="16">
    <location>
        <position position="373"/>
    </location>
</feature>
<gene>
    <name evidence="16" type="ORF">ENG14_02655</name>
</gene>
<feature type="binding site" evidence="13">
    <location>
        <position position="117"/>
    </location>
    <ligand>
        <name>(2R)-3-phosphoglycerate</name>
        <dbReference type="ChEBI" id="CHEBI:58272"/>
    </ligand>
</feature>
<dbReference type="PANTHER" id="PTHR11406:SF23">
    <property type="entry name" value="PHOSPHOGLYCERATE KINASE 1, CHLOROPLASTIC-RELATED"/>
    <property type="match status" value="1"/>
</dbReference>
<proteinExistence type="inferred from homology"/>
<evidence type="ECO:0000256" key="10">
    <source>
        <dbReference type="ARBA" id="ARBA00022777"/>
    </source>
</evidence>
<evidence type="ECO:0000256" key="1">
    <source>
        <dbReference type="ARBA" id="ARBA00000642"/>
    </source>
</evidence>
<dbReference type="FunFam" id="3.40.50.1260:FF:000006">
    <property type="entry name" value="Phosphoglycerate kinase"/>
    <property type="match status" value="1"/>
</dbReference>
<dbReference type="HAMAP" id="MF_00145">
    <property type="entry name" value="Phosphoglyc_kinase"/>
    <property type="match status" value="1"/>
</dbReference>
<keyword evidence="8 15" id="KW-0808">Transferase</keyword>
<dbReference type="EC" id="2.7.2.3" evidence="5 15"/>
<evidence type="ECO:0000313" key="16">
    <source>
        <dbReference type="EMBL" id="HDL89787.1"/>
    </source>
</evidence>
<evidence type="ECO:0000256" key="5">
    <source>
        <dbReference type="ARBA" id="ARBA00013061"/>
    </source>
</evidence>
<evidence type="ECO:0000256" key="8">
    <source>
        <dbReference type="ARBA" id="ARBA00022679"/>
    </source>
</evidence>
<dbReference type="AlphaFoldDB" id="A0A7C1ALH1"/>
<feature type="binding site" evidence="13">
    <location>
        <begin position="19"/>
        <end position="21"/>
    </location>
    <ligand>
        <name>substrate</name>
    </ligand>
</feature>
<feature type="binding site" evidence="14">
    <location>
        <position position="321"/>
    </location>
    <ligand>
        <name>ATP</name>
        <dbReference type="ChEBI" id="CHEBI:30616"/>
    </ligand>
</feature>
<evidence type="ECO:0000256" key="3">
    <source>
        <dbReference type="ARBA" id="ARBA00008982"/>
    </source>
</evidence>
<comment type="catalytic activity">
    <reaction evidence="1 15">
        <text>(2R)-3-phosphoglycerate + ATP = (2R)-3-phospho-glyceroyl phosphate + ADP</text>
        <dbReference type="Rhea" id="RHEA:14801"/>
        <dbReference type="ChEBI" id="CHEBI:30616"/>
        <dbReference type="ChEBI" id="CHEBI:57604"/>
        <dbReference type="ChEBI" id="CHEBI:58272"/>
        <dbReference type="ChEBI" id="CHEBI:456216"/>
        <dbReference type="EC" id="2.7.2.3"/>
    </reaction>
</comment>
<feature type="binding site" evidence="13">
    <location>
        <position position="150"/>
    </location>
    <ligand>
        <name>(2R)-3-phosphoglycerate</name>
        <dbReference type="ChEBI" id="CHEBI:58272"/>
    </ligand>
</feature>
<dbReference type="PROSITE" id="PS00111">
    <property type="entry name" value="PGLYCERATE_KINASE"/>
    <property type="match status" value="1"/>
</dbReference>
<evidence type="ECO:0000256" key="4">
    <source>
        <dbReference type="ARBA" id="ARBA00011245"/>
    </source>
</evidence>
<comment type="caution">
    <text evidence="16">The sequence shown here is derived from an EMBL/GenBank/DDBJ whole genome shotgun (WGS) entry which is preliminary data.</text>
</comment>
<dbReference type="Proteomes" id="UP000886355">
    <property type="component" value="Unassembled WGS sequence"/>
</dbReference>
<dbReference type="InterPro" id="IPR015911">
    <property type="entry name" value="Phosphoglycerate_kinase_CS"/>
</dbReference>
<evidence type="ECO:0000256" key="6">
    <source>
        <dbReference type="ARBA" id="ARBA00016471"/>
    </source>
</evidence>
<dbReference type="GO" id="GO:0004618">
    <property type="term" value="F:phosphoglycerate kinase activity"/>
    <property type="evidence" value="ECO:0007669"/>
    <property type="project" value="UniProtKB-EC"/>
</dbReference>
<dbReference type="SUPFAM" id="SSF53748">
    <property type="entry name" value="Phosphoglycerate kinase"/>
    <property type="match status" value="1"/>
</dbReference>
<comment type="pathway">
    <text evidence="2">Carbohydrate degradation; glycolysis; pyruvate from D-glyceraldehyde 3-phosphate: step 2/5.</text>
</comment>
<evidence type="ECO:0000256" key="11">
    <source>
        <dbReference type="ARBA" id="ARBA00022840"/>
    </source>
</evidence>
<dbReference type="GO" id="GO:0006096">
    <property type="term" value="P:glycolytic process"/>
    <property type="evidence" value="ECO:0007669"/>
    <property type="project" value="UniProtKB-KW"/>
</dbReference>
<feature type="binding site" evidence="14">
    <location>
        <begin position="347"/>
        <end position="350"/>
    </location>
    <ligand>
        <name>ATP</name>
        <dbReference type="ChEBI" id="CHEBI:30616"/>
    </ligand>
</feature>
<dbReference type="InterPro" id="IPR015824">
    <property type="entry name" value="Phosphoglycerate_kinase_N"/>
</dbReference>
<organism evidence="16">
    <name type="scientific">Thermodesulforhabdus norvegica</name>
    <dbReference type="NCBI Taxonomy" id="39841"/>
    <lineage>
        <taxon>Bacteria</taxon>
        <taxon>Pseudomonadati</taxon>
        <taxon>Thermodesulfobacteriota</taxon>
        <taxon>Syntrophobacteria</taxon>
        <taxon>Syntrophobacterales</taxon>
        <taxon>Thermodesulforhabdaceae</taxon>
        <taxon>Thermodesulforhabdus</taxon>
    </lineage>
</organism>
<dbReference type="Gene3D" id="3.40.50.1260">
    <property type="entry name" value="Phosphoglycerate kinase, N-terminal domain"/>
    <property type="match status" value="2"/>
</dbReference>
<dbReference type="PRINTS" id="PR00477">
    <property type="entry name" value="PHGLYCKINASE"/>
</dbReference>
<dbReference type="FunFam" id="3.40.50.1260:FF:000031">
    <property type="entry name" value="Phosphoglycerate kinase 1"/>
    <property type="match status" value="1"/>
</dbReference>
<evidence type="ECO:0000256" key="9">
    <source>
        <dbReference type="ARBA" id="ARBA00022741"/>
    </source>
</evidence>
<evidence type="ECO:0000256" key="15">
    <source>
        <dbReference type="RuleBase" id="RU000532"/>
    </source>
</evidence>
<comment type="similarity">
    <text evidence="3 15">Belongs to the phosphoglycerate kinase family.</text>
</comment>
<dbReference type="PIRSF" id="PIRSF000724">
    <property type="entry name" value="Pgk"/>
    <property type="match status" value="1"/>
</dbReference>
<evidence type="ECO:0000256" key="14">
    <source>
        <dbReference type="PIRSR" id="PIRSR000724-2"/>
    </source>
</evidence>
<evidence type="ECO:0000256" key="13">
    <source>
        <dbReference type="PIRSR" id="PIRSR000724-1"/>
    </source>
</evidence>
<reference evidence="16" key="1">
    <citation type="journal article" date="2020" name="mSystems">
        <title>Genome- and Community-Level Interaction Insights into Carbon Utilization and Element Cycling Functions of Hydrothermarchaeota in Hydrothermal Sediment.</title>
        <authorList>
            <person name="Zhou Z."/>
            <person name="Liu Y."/>
            <person name="Xu W."/>
            <person name="Pan J."/>
            <person name="Luo Z.H."/>
            <person name="Li M."/>
        </authorList>
    </citation>
    <scope>NUCLEOTIDE SEQUENCE [LARGE SCALE GENOMIC DNA]</scope>
    <source>
        <strain evidence="16">HyVt-19</strain>
    </source>
</reference>
<dbReference type="EMBL" id="DQZW01000126">
    <property type="protein sequence ID" value="HDL89787.1"/>
    <property type="molecule type" value="Genomic_DNA"/>
</dbReference>
<evidence type="ECO:0000256" key="12">
    <source>
        <dbReference type="ARBA" id="ARBA00023152"/>
    </source>
</evidence>
<protein>
    <recommendedName>
        <fullName evidence="6 15">Phosphoglycerate kinase</fullName>
        <ecNumber evidence="5 15">2.7.2.3</ecNumber>
    </recommendedName>
</protein>